<dbReference type="Proteomes" id="UP000024816">
    <property type="component" value="Unassembled WGS sequence"/>
</dbReference>
<evidence type="ECO:0000256" key="1">
    <source>
        <dbReference type="SAM" id="SignalP"/>
    </source>
</evidence>
<reference evidence="2 3" key="1">
    <citation type="journal article" date="2014" name="Antonie Van Leeuwenhoek">
        <title>Hyphomonas beringensis sp. nov. and Hyphomonas chukchiensis sp. nov., isolated from surface seawater of the Bering Sea and Chukchi Sea.</title>
        <authorList>
            <person name="Li C."/>
            <person name="Lai Q."/>
            <person name="Li G."/>
            <person name="Dong C."/>
            <person name="Wang J."/>
            <person name="Liao Y."/>
            <person name="Shao Z."/>
        </authorList>
    </citation>
    <scope>NUCLEOTIDE SEQUENCE [LARGE SCALE GENOMIC DNA]</scope>
    <source>
        <strain evidence="2 3">VP2</strain>
    </source>
</reference>
<accession>A0A059F6U1</accession>
<organism evidence="2 3">
    <name type="scientific">Hyphomonas jannaschiana VP2</name>
    <dbReference type="NCBI Taxonomy" id="1280952"/>
    <lineage>
        <taxon>Bacteria</taxon>
        <taxon>Pseudomonadati</taxon>
        <taxon>Pseudomonadota</taxon>
        <taxon>Alphaproteobacteria</taxon>
        <taxon>Hyphomonadales</taxon>
        <taxon>Hyphomonadaceae</taxon>
        <taxon>Hyphomonas</taxon>
    </lineage>
</organism>
<dbReference type="STRING" id="1280952.HJA_16226"/>
<feature type="chain" id="PRO_5001571885" description="Lipoprotein" evidence="1">
    <location>
        <begin position="32"/>
        <end position="327"/>
    </location>
</feature>
<dbReference type="PROSITE" id="PS51257">
    <property type="entry name" value="PROKAR_LIPOPROTEIN"/>
    <property type="match status" value="1"/>
</dbReference>
<dbReference type="EMBL" id="ARYJ01000015">
    <property type="protein sequence ID" value="KCZ83987.1"/>
    <property type="molecule type" value="Genomic_DNA"/>
</dbReference>
<proteinExistence type="predicted"/>
<comment type="caution">
    <text evidence="2">The sequence shown here is derived from an EMBL/GenBank/DDBJ whole genome shotgun (WGS) entry which is preliminary data.</text>
</comment>
<dbReference type="eggNOG" id="ENOG5032HJV">
    <property type="taxonomic scope" value="Bacteria"/>
</dbReference>
<evidence type="ECO:0008006" key="4">
    <source>
        <dbReference type="Google" id="ProtNLM"/>
    </source>
</evidence>
<sequence>MEFKRWRLSATSTVVNAGLGLALLFTTAACSKPEQAPESPPESSAITTDVELPAVWSTRTLESPVSAIALSGGSRGILAVAYEPGGLQFFDMEAERIGEPTNFRVKALAGGQSTNIGGSTLTVFPGVDREGTVKAYVFGDGLIAPAQVDLAVDGETFIEGLCSGPAGTEGIMRLAFWTLGNDRVLQAGIVKETDGELSWERGESTFTDFPIQSCAYTDDTLVASPRATAAAPLIRGQISALLSLEPDSGLKLSTDLGMTTTDVNIRDGLSVFAPEKPVAMAAMGTMMSGGYPGGVIALAGEVEPGKSQVVFVDPSPITLPESQTGVN</sequence>
<keyword evidence="1" id="KW-0732">Signal</keyword>
<dbReference type="PATRIC" id="fig|1280952.3.peg.3248"/>
<keyword evidence="3" id="KW-1185">Reference proteome</keyword>
<dbReference type="RefSeq" id="WP_035584254.1">
    <property type="nucleotide sequence ID" value="NZ_ARYJ01000015.1"/>
</dbReference>
<gene>
    <name evidence="2" type="ORF">HJA_16226</name>
</gene>
<protein>
    <recommendedName>
        <fullName evidence="4">Lipoprotein</fullName>
    </recommendedName>
</protein>
<feature type="signal peptide" evidence="1">
    <location>
        <begin position="1"/>
        <end position="31"/>
    </location>
</feature>
<evidence type="ECO:0000313" key="3">
    <source>
        <dbReference type="Proteomes" id="UP000024816"/>
    </source>
</evidence>
<evidence type="ECO:0000313" key="2">
    <source>
        <dbReference type="EMBL" id="KCZ83987.1"/>
    </source>
</evidence>
<name>A0A059F6U1_9PROT</name>
<dbReference type="OrthoDB" id="7627446at2"/>
<dbReference type="AlphaFoldDB" id="A0A059F6U1"/>